<dbReference type="EMBL" id="FMJD01000002">
    <property type="protein sequence ID" value="SCM71481.1"/>
    <property type="molecule type" value="Genomic_DNA"/>
</dbReference>
<dbReference type="AlphaFoldDB" id="A0A212L1P5"/>
<reference evidence="1" key="1">
    <citation type="submission" date="2016-08" db="EMBL/GenBank/DDBJ databases">
        <authorList>
            <person name="Seilhamer J.J."/>
        </authorList>
    </citation>
    <scope>NUCLEOTIDE SEQUENCE</scope>
    <source>
        <strain evidence="1">86</strain>
    </source>
</reference>
<dbReference type="NCBIfam" id="TIGR01600">
    <property type="entry name" value="phage_tail_L"/>
    <property type="match status" value="1"/>
</dbReference>
<name>A0A212L1P5_9HYPH</name>
<dbReference type="GO" id="GO:0046718">
    <property type="term" value="P:symbiont entry into host cell"/>
    <property type="evidence" value="ECO:0007669"/>
    <property type="project" value="InterPro"/>
</dbReference>
<dbReference type="InterPro" id="IPR006487">
    <property type="entry name" value="Phage_lambda_L"/>
</dbReference>
<protein>
    <recommendedName>
        <fullName evidence="2">Phage minor tail protein L</fullName>
    </recommendedName>
</protein>
<dbReference type="Pfam" id="PF05100">
    <property type="entry name" value="Phage_tail_L"/>
    <property type="match status" value="1"/>
</dbReference>
<evidence type="ECO:0008006" key="2">
    <source>
        <dbReference type="Google" id="ProtNLM"/>
    </source>
</evidence>
<accession>A0A212L1P5</accession>
<dbReference type="GO" id="GO:0051536">
    <property type="term" value="F:iron-sulfur cluster binding"/>
    <property type="evidence" value="ECO:0007669"/>
    <property type="project" value="InterPro"/>
</dbReference>
<proteinExistence type="predicted"/>
<dbReference type="GO" id="GO:0030430">
    <property type="term" value="C:host cell cytoplasm"/>
    <property type="evidence" value="ECO:0007669"/>
    <property type="project" value="InterPro"/>
</dbReference>
<dbReference type="RefSeq" id="WP_288199037.1">
    <property type="nucleotide sequence ID" value="NZ_LT608334.1"/>
</dbReference>
<gene>
    <name evidence="1" type="ORF">KL86PLE_100232</name>
</gene>
<sequence length="236" mass="26273">MTSIAEVSQRLAVGDLVQLFILDLTPIGVDGIYRFTNSITGAGEKVSFGGEKYTAVDFETEGWEYNGKGAFPRPRMRVSNVGGFLSGLLYQYGDLVGAEVTRIRTFAEFLDGMPNADSSIIYPPDIYRVFQKIRQNKKLVEIELSAAVDEEEAKIPARKIFRDTCMHDYRRYVEGAWDYTTATCPYTGSACFTRDGVSTDDPSADVCGRQLSDCQLRFGSDPLPTRAFPGVSRSRY</sequence>
<evidence type="ECO:0000313" key="1">
    <source>
        <dbReference type="EMBL" id="SCM71481.1"/>
    </source>
</evidence>
<organism evidence="1">
    <name type="scientific">uncultured Pleomorphomonas sp</name>
    <dbReference type="NCBI Taxonomy" id="442121"/>
    <lineage>
        <taxon>Bacteria</taxon>
        <taxon>Pseudomonadati</taxon>
        <taxon>Pseudomonadota</taxon>
        <taxon>Alphaproteobacteria</taxon>
        <taxon>Hyphomicrobiales</taxon>
        <taxon>Pleomorphomonadaceae</taxon>
        <taxon>Pleomorphomonas</taxon>
        <taxon>environmental samples</taxon>
    </lineage>
</organism>